<keyword evidence="3" id="KW-0328">Glycosyltransferase</keyword>
<comment type="subcellular location">
    <subcellularLocation>
        <location evidence="1">Endoplasmic reticulum</location>
    </subcellularLocation>
</comment>
<dbReference type="EMBL" id="CP008876">
    <property type="protein sequence ID" value="AIF67906.1"/>
    <property type="molecule type" value="Genomic_DNA"/>
</dbReference>
<name>A0A075LP54_9BACI</name>
<sequence length="159" mass="18185">MILVVLGTHELPFTRLLEEVERLKREGFITEEVVVQSGHTKFDSDLLTIKPFVNYEVMDQLMEDARLVITHAGTGSVISALKKDKKVIAAARLKKYGEHNDDHQLQLMSIFLQQKHILSWGEGEDLGKIIQETESFEPEPFKSGKERMFTILSNFIKEA</sequence>
<dbReference type="InterPro" id="IPR048097">
    <property type="entry name" value="Cps14G-like"/>
</dbReference>
<evidence type="ECO:0000313" key="8">
    <source>
        <dbReference type="Proteomes" id="UP000027980"/>
    </source>
</evidence>
<protein>
    <submittedName>
        <fullName evidence="7">Exopolysaccharide biosynthesis protein</fullName>
    </submittedName>
</protein>
<dbReference type="Proteomes" id="UP000027980">
    <property type="component" value="Chromosome"/>
</dbReference>
<dbReference type="Gene3D" id="3.40.50.2000">
    <property type="entry name" value="Glycogen Phosphorylase B"/>
    <property type="match status" value="1"/>
</dbReference>
<dbReference type="Pfam" id="PF04101">
    <property type="entry name" value="Glyco_tran_28_C"/>
    <property type="match status" value="1"/>
</dbReference>
<comment type="similarity">
    <text evidence="2">Belongs to the glycosyltransferase 28 family.</text>
</comment>
<evidence type="ECO:0000256" key="3">
    <source>
        <dbReference type="ARBA" id="ARBA00022676"/>
    </source>
</evidence>
<evidence type="ECO:0000313" key="7">
    <source>
        <dbReference type="EMBL" id="AIF67906.1"/>
    </source>
</evidence>
<dbReference type="InterPro" id="IPR039042">
    <property type="entry name" value="Alg13-like"/>
</dbReference>
<accession>A0A075LP54</accession>
<reference evidence="7 8" key="1">
    <citation type="submission" date="2014-07" db="EMBL/GenBank/DDBJ databases">
        <title>Complete genome sequence of a moderately halophilic bacterium Terribacillus aidingensis MP602, isolated from Cryptomeria fortunei in Tianmu mountain in China.</title>
        <authorList>
            <person name="Wang Y."/>
            <person name="Lu P."/>
            <person name="Zhang L."/>
        </authorList>
    </citation>
    <scope>NUCLEOTIDE SEQUENCE [LARGE SCALE GENOMIC DNA]</scope>
    <source>
        <strain evidence="7 8">MP602</strain>
    </source>
</reference>
<keyword evidence="4" id="KW-0808">Transferase</keyword>
<dbReference type="GO" id="GO:0016758">
    <property type="term" value="F:hexosyltransferase activity"/>
    <property type="evidence" value="ECO:0007669"/>
    <property type="project" value="InterPro"/>
</dbReference>
<dbReference type="AlphaFoldDB" id="A0A075LP54"/>
<dbReference type="KEGG" id="tap:GZ22_15510"/>
<dbReference type="PANTHER" id="PTHR12867">
    <property type="entry name" value="GLYCOSYL TRANSFERASE-RELATED"/>
    <property type="match status" value="1"/>
</dbReference>
<evidence type="ECO:0000259" key="6">
    <source>
        <dbReference type="Pfam" id="PF04101"/>
    </source>
</evidence>
<evidence type="ECO:0000256" key="5">
    <source>
        <dbReference type="ARBA" id="ARBA00022824"/>
    </source>
</evidence>
<evidence type="ECO:0000256" key="1">
    <source>
        <dbReference type="ARBA" id="ARBA00004240"/>
    </source>
</evidence>
<dbReference type="NCBIfam" id="NF041548">
    <property type="entry name" value="PssE"/>
    <property type="match status" value="1"/>
</dbReference>
<dbReference type="OrthoDB" id="9814973at2"/>
<keyword evidence="5" id="KW-0256">Endoplasmic reticulum</keyword>
<dbReference type="InterPro" id="IPR007235">
    <property type="entry name" value="Glyco_trans_28_C"/>
</dbReference>
<organism evidence="7 8">
    <name type="scientific">Terribacillus saccharophilus</name>
    <dbReference type="NCBI Taxonomy" id="361277"/>
    <lineage>
        <taxon>Bacteria</taxon>
        <taxon>Bacillati</taxon>
        <taxon>Bacillota</taxon>
        <taxon>Bacilli</taxon>
        <taxon>Bacillales</taxon>
        <taxon>Bacillaceae</taxon>
        <taxon>Terribacillus</taxon>
    </lineage>
</organism>
<evidence type="ECO:0000256" key="4">
    <source>
        <dbReference type="ARBA" id="ARBA00022679"/>
    </source>
</evidence>
<gene>
    <name evidence="7" type="ORF">GZ22_15510</name>
</gene>
<dbReference type="PANTHER" id="PTHR12867:SF6">
    <property type="entry name" value="N-ACETYLGLUCOSAMINYLDIPHOSPHODOLICHOL N-ACETYLGLUCOSAMINYLTRANSFERASE"/>
    <property type="match status" value="1"/>
</dbReference>
<dbReference type="HOGENOM" id="CLU_085408_1_0_9"/>
<feature type="domain" description="Glycosyl transferase family 28 C-terminal" evidence="6">
    <location>
        <begin position="1"/>
        <end position="109"/>
    </location>
</feature>
<dbReference type="RefSeq" id="WP_038564166.1">
    <property type="nucleotide sequence ID" value="NZ_CP008876.1"/>
</dbReference>
<dbReference type="GeneID" id="34223249"/>
<dbReference type="GO" id="GO:0006488">
    <property type="term" value="P:dolichol-linked oligosaccharide biosynthetic process"/>
    <property type="evidence" value="ECO:0007669"/>
    <property type="project" value="InterPro"/>
</dbReference>
<evidence type="ECO:0000256" key="2">
    <source>
        <dbReference type="ARBA" id="ARBA00006962"/>
    </source>
</evidence>
<proteinExistence type="inferred from homology"/>